<dbReference type="AlphaFoldDB" id="A0A3N4ILU0"/>
<sequence>MAVIVAFRVVPTGKMPPSQGFDELDRDCRPASRRVAVEAPFDAGNSQETSEVDHFISEFHGKYGRSPANNDNQYDHAYDSDESSNFGCVESDFETFTHSIMIDGRQEDITIAMWFSTDEDSGHPEWFENLLVNVKSASGEDIGRAKAHHVMRDDIRRFFRQHMESASEGLAELASSVFDRFGNLKDEFMTHPIRKGSGAFGNEVSRGSFLCIETLEISVQKYKRLGIGALVTRKILQKCTAGCSNVSFAFVWPSQISTDVFSRVSSDEWLRARGEVVSFWRSVGFRRIGPTCWFGYPLDSNHQVRKLAAGDDYDPPTVIDDLGDECGETLEMEPDLPEAGISSFFEQKANRRKAREQRKYPLHFASRTLPDAELVRCFAEASSDTDWKKQDAHWDTVLHVVAKRVLSKSIRWLLLCHPDQMQELLFHRNALGYTPIEALEAKYYKGRGRSLYEDVRLVPTDMFKGYTDLAVESLALLKFGLEGPTMLQSNEGLRLRLKFGCTCGTCCAGLLSPRTRHTLIVEAEIISETLGGWARREYKDEKEFEEALECVEHFFKDVPTHIRKLFQKDESLRRGFVGIIDVIRGSIHDNGGLPILEAFIHANPSANSIASFLRAGGTIASCVKSILRFARDRDWLCGNGYLMEFMPGFKSDMDGLPRCRNDSEYGAFARMYEVVVES</sequence>
<evidence type="ECO:0000313" key="1">
    <source>
        <dbReference type="EMBL" id="RPA85161.1"/>
    </source>
</evidence>
<evidence type="ECO:0000313" key="2">
    <source>
        <dbReference type="Proteomes" id="UP000275078"/>
    </source>
</evidence>
<organism evidence="1 2">
    <name type="scientific">Ascobolus immersus RN42</name>
    <dbReference type="NCBI Taxonomy" id="1160509"/>
    <lineage>
        <taxon>Eukaryota</taxon>
        <taxon>Fungi</taxon>
        <taxon>Dikarya</taxon>
        <taxon>Ascomycota</taxon>
        <taxon>Pezizomycotina</taxon>
        <taxon>Pezizomycetes</taxon>
        <taxon>Pezizales</taxon>
        <taxon>Ascobolaceae</taxon>
        <taxon>Ascobolus</taxon>
    </lineage>
</organism>
<dbReference type="STRING" id="1160509.A0A3N4ILU0"/>
<dbReference type="Proteomes" id="UP000275078">
    <property type="component" value="Unassembled WGS sequence"/>
</dbReference>
<proteinExistence type="predicted"/>
<reference evidence="1 2" key="1">
    <citation type="journal article" date="2018" name="Nat. Ecol. Evol.">
        <title>Pezizomycetes genomes reveal the molecular basis of ectomycorrhizal truffle lifestyle.</title>
        <authorList>
            <person name="Murat C."/>
            <person name="Payen T."/>
            <person name="Noel B."/>
            <person name="Kuo A."/>
            <person name="Morin E."/>
            <person name="Chen J."/>
            <person name="Kohler A."/>
            <person name="Krizsan K."/>
            <person name="Balestrini R."/>
            <person name="Da Silva C."/>
            <person name="Montanini B."/>
            <person name="Hainaut M."/>
            <person name="Levati E."/>
            <person name="Barry K.W."/>
            <person name="Belfiori B."/>
            <person name="Cichocki N."/>
            <person name="Clum A."/>
            <person name="Dockter R.B."/>
            <person name="Fauchery L."/>
            <person name="Guy J."/>
            <person name="Iotti M."/>
            <person name="Le Tacon F."/>
            <person name="Lindquist E.A."/>
            <person name="Lipzen A."/>
            <person name="Malagnac F."/>
            <person name="Mello A."/>
            <person name="Molinier V."/>
            <person name="Miyauchi S."/>
            <person name="Poulain J."/>
            <person name="Riccioni C."/>
            <person name="Rubini A."/>
            <person name="Sitrit Y."/>
            <person name="Splivallo R."/>
            <person name="Traeger S."/>
            <person name="Wang M."/>
            <person name="Zifcakova L."/>
            <person name="Wipf D."/>
            <person name="Zambonelli A."/>
            <person name="Paolocci F."/>
            <person name="Nowrousian M."/>
            <person name="Ottonello S."/>
            <person name="Baldrian P."/>
            <person name="Spatafora J.W."/>
            <person name="Henrissat B."/>
            <person name="Nagy L.G."/>
            <person name="Aury J.M."/>
            <person name="Wincker P."/>
            <person name="Grigoriev I.V."/>
            <person name="Bonfante P."/>
            <person name="Martin F.M."/>
        </authorList>
    </citation>
    <scope>NUCLEOTIDE SEQUENCE [LARGE SCALE GENOMIC DNA]</scope>
    <source>
        <strain evidence="1 2">RN42</strain>
    </source>
</reference>
<accession>A0A3N4ILU0</accession>
<keyword evidence="2" id="KW-1185">Reference proteome</keyword>
<dbReference type="OrthoDB" id="508139at2759"/>
<dbReference type="EMBL" id="ML119655">
    <property type="protein sequence ID" value="RPA85161.1"/>
    <property type="molecule type" value="Genomic_DNA"/>
</dbReference>
<name>A0A3N4ILU0_ASCIM</name>
<gene>
    <name evidence="1" type="ORF">BJ508DRAFT_322990</name>
</gene>
<protein>
    <submittedName>
        <fullName evidence="1">Uncharacterized protein</fullName>
    </submittedName>
</protein>